<feature type="non-terminal residue" evidence="2">
    <location>
        <position position="1"/>
    </location>
</feature>
<dbReference type="PANTHER" id="PTHR43762:SF1">
    <property type="entry name" value="D-ARABINONO-1,4-LACTONE OXIDASE"/>
    <property type="match status" value="1"/>
</dbReference>
<dbReference type="PANTHER" id="PTHR43762">
    <property type="entry name" value="L-GULONOLACTONE OXIDASE"/>
    <property type="match status" value="1"/>
</dbReference>
<gene>
    <name evidence="2" type="ORF">DERYTH_LOCUS26524</name>
</gene>
<feature type="non-terminal residue" evidence="2">
    <location>
        <position position="275"/>
    </location>
</feature>
<organism evidence="2 3">
    <name type="scientific">Dentiscutata erythropus</name>
    <dbReference type="NCBI Taxonomy" id="1348616"/>
    <lineage>
        <taxon>Eukaryota</taxon>
        <taxon>Fungi</taxon>
        <taxon>Fungi incertae sedis</taxon>
        <taxon>Mucoromycota</taxon>
        <taxon>Glomeromycotina</taxon>
        <taxon>Glomeromycetes</taxon>
        <taxon>Diversisporales</taxon>
        <taxon>Gigasporaceae</taxon>
        <taxon>Dentiscutata</taxon>
    </lineage>
</organism>
<dbReference type="InterPro" id="IPR010031">
    <property type="entry name" value="FAD_lactone_oxidase-like"/>
</dbReference>
<dbReference type="Proteomes" id="UP000789405">
    <property type="component" value="Unassembled WGS sequence"/>
</dbReference>
<protein>
    <submittedName>
        <fullName evidence="2">4806_t:CDS:1</fullName>
    </submittedName>
</protein>
<dbReference type="InterPro" id="IPR016166">
    <property type="entry name" value="FAD-bd_PCMH"/>
</dbReference>
<dbReference type="AlphaFoldDB" id="A0A9N9K903"/>
<dbReference type="SUPFAM" id="SSF56176">
    <property type="entry name" value="FAD-binding/transporter-associated domain-like"/>
    <property type="match status" value="1"/>
</dbReference>
<dbReference type="Gene3D" id="3.30.465.10">
    <property type="match status" value="1"/>
</dbReference>
<dbReference type="InterPro" id="IPR036318">
    <property type="entry name" value="FAD-bd_PCMH-like_sf"/>
</dbReference>
<comment type="caution">
    <text evidence="2">The sequence shown here is derived from an EMBL/GenBank/DDBJ whole genome shotgun (WGS) entry which is preliminary data.</text>
</comment>
<dbReference type="OrthoDB" id="610608at2759"/>
<reference evidence="2" key="1">
    <citation type="submission" date="2021-06" db="EMBL/GenBank/DDBJ databases">
        <authorList>
            <person name="Kallberg Y."/>
            <person name="Tangrot J."/>
            <person name="Rosling A."/>
        </authorList>
    </citation>
    <scope>NUCLEOTIDE SEQUENCE</scope>
    <source>
        <strain evidence="2">MA453B</strain>
    </source>
</reference>
<dbReference type="GO" id="GO:0016899">
    <property type="term" value="F:oxidoreductase activity, acting on the CH-OH group of donors, oxygen as acceptor"/>
    <property type="evidence" value="ECO:0007669"/>
    <property type="project" value="InterPro"/>
</dbReference>
<accession>A0A9N9K903</accession>
<dbReference type="InterPro" id="IPR006094">
    <property type="entry name" value="Oxid_FAD_bind_N"/>
</dbReference>
<sequence length="275" mass="30165">IVKLAKQNNKTIRCAAQGHCVSSLSCTDNYLVIVTDLNQVTVQEDPKYGWTVTAEAGTQLLKLDDVLRNHNPPLTLDSETVYDTFRVSGVISVGAHGAKTSSGIMSDQVCSMKIVTASGDVVEFSEEIDKSEFNAAKVNLGLLGIIYSVTFRVQPMYNLRMTDALYRANEWLKPQNIKNLLESSDGIEIYYFPLSGGFNPKASNPLDLNPDTLLVLNWERTNDSVTLPPQVLEQTRQTEVGEINNQYLTIPSYLTSNPSLTPSITGTLSNVNNGG</sequence>
<dbReference type="EMBL" id="CAJVPY010055845">
    <property type="protein sequence ID" value="CAG8817909.1"/>
    <property type="molecule type" value="Genomic_DNA"/>
</dbReference>
<dbReference type="InterPro" id="IPR016169">
    <property type="entry name" value="FAD-bd_PCMH_sub2"/>
</dbReference>
<feature type="domain" description="FAD-binding PCMH-type" evidence="1">
    <location>
        <begin position="1"/>
        <end position="156"/>
    </location>
</feature>
<evidence type="ECO:0000313" key="3">
    <source>
        <dbReference type="Proteomes" id="UP000789405"/>
    </source>
</evidence>
<keyword evidence="3" id="KW-1185">Reference proteome</keyword>
<dbReference type="GO" id="GO:0071949">
    <property type="term" value="F:FAD binding"/>
    <property type="evidence" value="ECO:0007669"/>
    <property type="project" value="InterPro"/>
</dbReference>
<dbReference type="Pfam" id="PF01565">
    <property type="entry name" value="FAD_binding_4"/>
    <property type="match status" value="1"/>
</dbReference>
<evidence type="ECO:0000313" key="2">
    <source>
        <dbReference type="EMBL" id="CAG8817909.1"/>
    </source>
</evidence>
<name>A0A9N9K903_9GLOM</name>
<evidence type="ECO:0000259" key="1">
    <source>
        <dbReference type="PROSITE" id="PS51387"/>
    </source>
</evidence>
<proteinExistence type="predicted"/>
<dbReference type="PROSITE" id="PS51387">
    <property type="entry name" value="FAD_PCMH"/>
    <property type="match status" value="1"/>
</dbReference>